<dbReference type="InterPro" id="IPR032710">
    <property type="entry name" value="NTF2-like_dom_sf"/>
</dbReference>
<dbReference type="Gene3D" id="3.10.450.50">
    <property type="match status" value="1"/>
</dbReference>
<dbReference type="Pfam" id="PF12680">
    <property type="entry name" value="SnoaL_2"/>
    <property type="match status" value="1"/>
</dbReference>
<comment type="caution">
    <text evidence="2">The sequence shown here is derived from an EMBL/GenBank/DDBJ whole genome shotgun (WGS) entry which is preliminary data.</text>
</comment>
<gene>
    <name evidence="2" type="ORF">O1D97_06500</name>
</gene>
<evidence type="ECO:0000259" key="1">
    <source>
        <dbReference type="Pfam" id="PF12680"/>
    </source>
</evidence>
<keyword evidence="3" id="KW-1185">Reference proteome</keyword>
<reference evidence="2" key="1">
    <citation type="submission" date="2022-12" db="EMBL/GenBank/DDBJ databases">
        <title>Marinomonas 15G1-11 sp. nov, isolated from marine algae.</title>
        <authorList>
            <person name="Butt M."/>
            <person name="Choi D.G."/>
            <person name="Kim J.M."/>
            <person name="Lee J.K."/>
            <person name="Baek J.H."/>
            <person name="Jeon C.O."/>
        </authorList>
    </citation>
    <scope>NUCLEOTIDE SEQUENCE</scope>
    <source>
        <strain evidence="2">15G1-11</strain>
    </source>
</reference>
<evidence type="ECO:0000313" key="3">
    <source>
        <dbReference type="Proteomes" id="UP001149719"/>
    </source>
</evidence>
<feature type="domain" description="SnoaL-like" evidence="1">
    <location>
        <begin position="25"/>
        <end position="118"/>
    </location>
</feature>
<accession>A0ABT4JUT5</accession>
<protein>
    <submittedName>
        <fullName evidence="2">Nuclear transport factor 2 family protein</fullName>
    </submittedName>
</protein>
<dbReference type="EMBL" id="JAPUBN010000013">
    <property type="protein sequence ID" value="MCZ2721304.1"/>
    <property type="molecule type" value="Genomic_DNA"/>
</dbReference>
<dbReference type="Proteomes" id="UP001149719">
    <property type="component" value="Unassembled WGS sequence"/>
</dbReference>
<dbReference type="RefSeq" id="WP_269123970.1">
    <property type="nucleotide sequence ID" value="NZ_JAPUBN010000013.1"/>
</dbReference>
<proteinExistence type="predicted"/>
<evidence type="ECO:0000313" key="2">
    <source>
        <dbReference type="EMBL" id="MCZ2721304.1"/>
    </source>
</evidence>
<sequence>METVSLDTASINKADKHMLIERFKHFYKDVKNPPLNEIGKVYSDNVHFKDPVHEVRGMDALYAYMEDVCHSVESGRFEYLDELIGDNRAYIKWNMYFKHPKLGNEIIVVRGMSQIQFNERIYYHEDIYDLGEMLYEHVPLVGFLVKKLKHRLSNQ</sequence>
<organism evidence="2 3">
    <name type="scientific">Marinomonas phaeophyticola</name>
    <dbReference type="NCBI Taxonomy" id="3004091"/>
    <lineage>
        <taxon>Bacteria</taxon>
        <taxon>Pseudomonadati</taxon>
        <taxon>Pseudomonadota</taxon>
        <taxon>Gammaproteobacteria</taxon>
        <taxon>Oceanospirillales</taxon>
        <taxon>Oceanospirillaceae</taxon>
        <taxon>Marinomonas</taxon>
    </lineage>
</organism>
<name>A0ABT4JUT5_9GAMM</name>
<dbReference type="SUPFAM" id="SSF54427">
    <property type="entry name" value="NTF2-like"/>
    <property type="match status" value="1"/>
</dbReference>
<dbReference type="InterPro" id="IPR037401">
    <property type="entry name" value="SnoaL-like"/>
</dbReference>